<gene>
    <name evidence="2" type="ORF">UT63_C0012G0018</name>
</gene>
<evidence type="ECO:0000313" key="3">
    <source>
        <dbReference type="Proteomes" id="UP000034539"/>
    </source>
</evidence>
<dbReference type="PANTHER" id="PTHR23419">
    <property type="entry name" value="DIVALENT CATION TOLERANCE CUTA-RELATED"/>
    <property type="match status" value="1"/>
</dbReference>
<protein>
    <submittedName>
        <fullName evidence="2">CutA1 divalent ion tolerance protein</fullName>
    </submittedName>
</protein>
<reference evidence="2 3" key="1">
    <citation type="journal article" date="2015" name="Nature">
        <title>rRNA introns, odd ribosomes, and small enigmatic genomes across a large radiation of phyla.</title>
        <authorList>
            <person name="Brown C.T."/>
            <person name="Hug L.A."/>
            <person name="Thomas B.C."/>
            <person name="Sharon I."/>
            <person name="Castelle C.J."/>
            <person name="Singh A."/>
            <person name="Wilkins M.J."/>
            <person name="Williams K.H."/>
            <person name="Banfield J.F."/>
        </authorList>
    </citation>
    <scope>NUCLEOTIDE SEQUENCE [LARGE SCALE GENOMIC DNA]</scope>
</reference>
<dbReference type="GO" id="GO:0010038">
    <property type="term" value="P:response to metal ion"/>
    <property type="evidence" value="ECO:0007669"/>
    <property type="project" value="InterPro"/>
</dbReference>
<evidence type="ECO:0000256" key="1">
    <source>
        <dbReference type="ARBA" id="ARBA00010169"/>
    </source>
</evidence>
<dbReference type="InterPro" id="IPR011322">
    <property type="entry name" value="N-reg_PII-like_a/b"/>
</dbReference>
<dbReference type="InterPro" id="IPR015867">
    <property type="entry name" value="N-reg_PII/ATP_PRibTrfase_C"/>
</dbReference>
<evidence type="ECO:0000313" key="2">
    <source>
        <dbReference type="EMBL" id="KKR33739.1"/>
    </source>
</evidence>
<proteinExistence type="inferred from homology"/>
<dbReference type="EMBL" id="LBXN01000012">
    <property type="protein sequence ID" value="KKR33739.1"/>
    <property type="molecule type" value="Genomic_DNA"/>
</dbReference>
<comment type="similarity">
    <text evidence="1">Belongs to the CutA family.</text>
</comment>
<dbReference type="AlphaFoldDB" id="A0A0G0Q082"/>
<name>A0A0G0Q082_9BACT</name>
<dbReference type="SUPFAM" id="SSF54913">
    <property type="entry name" value="GlnB-like"/>
    <property type="match status" value="1"/>
</dbReference>
<dbReference type="Gene3D" id="3.30.70.120">
    <property type="match status" value="1"/>
</dbReference>
<dbReference type="PANTHER" id="PTHR23419:SF8">
    <property type="entry name" value="FI09726P"/>
    <property type="match status" value="1"/>
</dbReference>
<dbReference type="GO" id="GO:0005507">
    <property type="term" value="F:copper ion binding"/>
    <property type="evidence" value="ECO:0007669"/>
    <property type="project" value="TreeGrafter"/>
</dbReference>
<comment type="caution">
    <text evidence="2">The sequence shown here is derived from an EMBL/GenBank/DDBJ whole genome shotgun (WGS) entry which is preliminary data.</text>
</comment>
<dbReference type="InterPro" id="IPR004323">
    <property type="entry name" value="Ion_tolerance_CutA"/>
</dbReference>
<accession>A0A0G0Q082</accession>
<dbReference type="Proteomes" id="UP000034539">
    <property type="component" value="Unassembled WGS sequence"/>
</dbReference>
<dbReference type="Pfam" id="PF03091">
    <property type="entry name" value="CutA1"/>
    <property type="match status" value="1"/>
</dbReference>
<sequence>MKLSILFLTCANNEEADKIAVALLEKRLVFCVKKQPVSSSFLWKGKIESSDEILLIIESLEGNFKKIDKEVSKLHSYDTYVLIAVPVFQTTKNVENWVKDELEK</sequence>
<organism evidence="2 3">
    <name type="scientific">Candidatus Gottesmanbacteria bacterium GW2011_GWC2_39_8</name>
    <dbReference type="NCBI Taxonomy" id="1618450"/>
    <lineage>
        <taxon>Bacteria</taxon>
        <taxon>Candidatus Gottesmaniibacteriota</taxon>
    </lineage>
</organism>